<keyword evidence="6" id="KW-1185">Reference proteome</keyword>
<dbReference type="GO" id="GO:0016787">
    <property type="term" value="F:hydrolase activity"/>
    <property type="evidence" value="ECO:0007669"/>
    <property type="project" value="UniProtKB-KW"/>
</dbReference>
<dbReference type="AlphaFoldDB" id="A0A6I4T7U6"/>
<dbReference type="Pfam" id="PF00135">
    <property type="entry name" value="COesterase"/>
    <property type="match status" value="2"/>
</dbReference>
<comment type="similarity">
    <text evidence="1 3">Belongs to the type-B carboxylesterase/lipase family.</text>
</comment>
<dbReference type="Gene3D" id="3.40.50.1820">
    <property type="entry name" value="alpha/beta hydrolase"/>
    <property type="match status" value="2"/>
</dbReference>
<evidence type="ECO:0000259" key="4">
    <source>
        <dbReference type="Pfam" id="PF00135"/>
    </source>
</evidence>
<dbReference type="EC" id="3.1.1.-" evidence="3"/>
<keyword evidence="2 3" id="KW-0378">Hydrolase</keyword>
<gene>
    <name evidence="5" type="ORF">GRI91_11240</name>
</gene>
<organism evidence="5 6">
    <name type="scientific">Altericroceibacterium endophyticum</name>
    <dbReference type="NCBI Taxonomy" id="1808508"/>
    <lineage>
        <taxon>Bacteria</taxon>
        <taxon>Pseudomonadati</taxon>
        <taxon>Pseudomonadota</taxon>
        <taxon>Alphaproteobacteria</taxon>
        <taxon>Sphingomonadales</taxon>
        <taxon>Erythrobacteraceae</taxon>
        <taxon>Altericroceibacterium</taxon>
    </lineage>
</organism>
<protein>
    <recommendedName>
        <fullName evidence="3">Carboxylic ester hydrolase</fullName>
        <ecNumber evidence="3">3.1.1.-</ecNumber>
    </recommendedName>
</protein>
<reference evidence="5 6" key="1">
    <citation type="submission" date="2019-12" db="EMBL/GenBank/DDBJ databases">
        <title>Genomic-based taxomic classification of the family Erythrobacteraceae.</title>
        <authorList>
            <person name="Xu L."/>
        </authorList>
    </citation>
    <scope>NUCLEOTIDE SEQUENCE [LARGE SCALE GENOMIC DNA]</scope>
    <source>
        <strain evidence="5 6">LMG 29518</strain>
    </source>
</reference>
<dbReference type="RefSeq" id="WP_160736751.1">
    <property type="nucleotide sequence ID" value="NZ_WTYT01000004.1"/>
</dbReference>
<dbReference type="Proteomes" id="UP000438476">
    <property type="component" value="Unassembled WGS sequence"/>
</dbReference>
<evidence type="ECO:0000256" key="1">
    <source>
        <dbReference type="ARBA" id="ARBA00005964"/>
    </source>
</evidence>
<dbReference type="InterPro" id="IPR050309">
    <property type="entry name" value="Type-B_Carboxylest/Lipase"/>
</dbReference>
<dbReference type="PROSITE" id="PS00122">
    <property type="entry name" value="CARBOXYLESTERASE_B_1"/>
    <property type="match status" value="1"/>
</dbReference>
<dbReference type="PANTHER" id="PTHR11559">
    <property type="entry name" value="CARBOXYLESTERASE"/>
    <property type="match status" value="1"/>
</dbReference>
<name>A0A6I4T7U6_9SPHN</name>
<feature type="chain" id="PRO_5026373835" description="Carboxylic ester hydrolase" evidence="3">
    <location>
        <begin position="26"/>
        <end position="553"/>
    </location>
</feature>
<proteinExistence type="inferred from homology"/>
<comment type="caution">
    <text evidence="5">The sequence shown here is derived from an EMBL/GenBank/DDBJ whole genome shotgun (WGS) entry which is preliminary data.</text>
</comment>
<feature type="domain" description="Carboxylesterase type B" evidence="4">
    <location>
        <begin position="347"/>
        <end position="452"/>
    </location>
</feature>
<feature type="signal peptide" evidence="3">
    <location>
        <begin position="1"/>
        <end position="25"/>
    </location>
</feature>
<feature type="domain" description="Carboxylesterase type B" evidence="4">
    <location>
        <begin position="28"/>
        <end position="341"/>
    </location>
</feature>
<sequence>MMRSKIFMMLLAGTAGMAVPQTVFAQSTETQIDSGTIRGDQEDGVLSWKGIPFAQPPLDDLRWRAPQPVEPWTGVRDTTEYSNDCMQIPFPSDAAPLGTEPAEDCLYANVWRPAGEQTDLPVMVWIYGGGFVNGGASPPTYSGAHLAREGVVFVSFNYRVGRFGTFALPQLTAENPDDGQLGNYGTMDQIAALKWVQRNVAAFGGDPKNVTIIGESAGGMSVHSLVTSPMTEGLFQRAVVMSGGNGKSEDGKTLAEVEQVGENFARRYDIDPDAPDALARLRDLSAEEVTDGLSMMARQDGPETYTGPFVDGTVIVDMDEAYEAGDYAKVPMVIGATSADMGGKSGFMIAGARDAAGVIADQDIPVWEYRFSYVADSIDMPGAQHAAEIPYFFDNTEIKYGDATTAKDIAAGKTVSSYLLNFVKTGNPNGPGDTYWPQHTTSGDEIMDFSVSGRAVPQRDPWGEEIETERQRMKDARASGHYNSLTTPIGEMLDDPAAQVIVARYFPDLVSSPQIGMARGMTLNAIKGYMPQVMTEERLKALDEELARLPKQQ</sequence>
<dbReference type="InterPro" id="IPR019826">
    <property type="entry name" value="Carboxylesterase_B_AS"/>
</dbReference>
<dbReference type="EMBL" id="WTYT01000004">
    <property type="protein sequence ID" value="MXO66332.1"/>
    <property type="molecule type" value="Genomic_DNA"/>
</dbReference>
<dbReference type="InterPro" id="IPR029058">
    <property type="entry name" value="AB_hydrolase_fold"/>
</dbReference>
<evidence type="ECO:0000256" key="2">
    <source>
        <dbReference type="ARBA" id="ARBA00022801"/>
    </source>
</evidence>
<evidence type="ECO:0000313" key="5">
    <source>
        <dbReference type="EMBL" id="MXO66332.1"/>
    </source>
</evidence>
<keyword evidence="3" id="KW-0732">Signal</keyword>
<evidence type="ECO:0000256" key="3">
    <source>
        <dbReference type="RuleBase" id="RU361235"/>
    </source>
</evidence>
<evidence type="ECO:0000313" key="6">
    <source>
        <dbReference type="Proteomes" id="UP000438476"/>
    </source>
</evidence>
<dbReference type="OrthoDB" id="9775851at2"/>
<accession>A0A6I4T7U6</accession>
<dbReference type="InterPro" id="IPR002018">
    <property type="entry name" value="CarbesteraseB"/>
</dbReference>
<dbReference type="SUPFAM" id="SSF53474">
    <property type="entry name" value="alpha/beta-Hydrolases"/>
    <property type="match status" value="1"/>
</dbReference>